<keyword evidence="1" id="KW-0808">Transferase</keyword>
<evidence type="ECO:0000313" key="1">
    <source>
        <dbReference type="EMBL" id="TGY98389.1"/>
    </source>
</evidence>
<comment type="caution">
    <text evidence="1">The sequence shown here is derived from an EMBL/GenBank/DDBJ whole genome shotgun (WGS) entry which is preliminary data.</text>
</comment>
<organism evidence="1 2">
    <name type="scientific">Petralouisia muris</name>
    <dbReference type="NCBI Taxonomy" id="3032872"/>
    <lineage>
        <taxon>Bacteria</taxon>
        <taxon>Bacillati</taxon>
        <taxon>Bacillota</taxon>
        <taxon>Clostridia</taxon>
        <taxon>Lachnospirales</taxon>
        <taxon>Lachnospiraceae</taxon>
        <taxon>Petralouisia</taxon>
    </lineage>
</organism>
<proteinExistence type="predicted"/>
<keyword evidence="2" id="KW-1185">Reference proteome</keyword>
<protein>
    <submittedName>
        <fullName evidence="1">CoA transferase</fullName>
    </submittedName>
</protein>
<dbReference type="Proteomes" id="UP000304953">
    <property type="component" value="Unassembled WGS sequence"/>
</dbReference>
<gene>
    <name evidence="1" type="ORF">E5329_01035</name>
</gene>
<dbReference type="EMBL" id="SRYA01000001">
    <property type="protein sequence ID" value="TGY98389.1"/>
    <property type="molecule type" value="Genomic_DNA"/>
</dbReference>
<accession>A0AC61S1R9</accession>
<evidence type="ECO:0000313" key="2">
    <source>
        <dbReference type="Proteomes" id="UP000304953"/>
    </source>
</evidence>
<name>A0AC61S1R9_9FIRM</name>
<reference evidence="1" key="1">
    <citation type="submission" date="2019-04" db="EMBL/GenBank/DDBJ databases">
        <title>Microbes associate with the intestines of laboratory mice.</title>
        <authorList>
            <person name="Navarre W."/>
            <person name="Wong E."/>
            <person name="Huang K."/>
            <person name="Tropini C."/>
            <person name="Ng K."/>
            <person name="Yu B."/>
        </authorList>
    </citation>
    <scope>NUCLEOTIDE SEQUENCE</scope>
    <source>
        <strain evidence="1">NM01_1-7b</strain>
    </source>
</reference>
<sequence length="395" mass="43526">MKPLCSLKVLDLTDGNPYTGSMFADYGADVLKIENPHGGDSIRRRGAKDGKEGIYQAFYNRGKKSMTLDITKSAGGEVLKRLVPQFDMLVVNQPEAAMKKLGLGYEDLKAVNPKLIYGVLTPYGESGPWKDMPDYDLLINSRSGLQEKTGFPERPTKFGFPLAYIYSSWHLSAGMLAAYLKAQETGEGMKVSVSVWHTMVSLDDTFVEGLLGMNTLPKRIGNGFPTTNPTDTFRCKDGWFSLSIGSDVQWINFAKCAGNDVWAEDPRYAHDPARSMENYFGDLDQQLRDYFATITIEEADMICREAMVPGGPCNTFKELAEDPQVADRKMLIHIQDPEAGDTLQIGRAAKFIGAAEDGDDEIAPAPTLGADTEGYLKELGISGEKMEHMRAEGII</sequence>